<dbReference type="CDD" id="cd00229">
    <property type="entry name" value="SGNH_hydrolase"/>
    <property type="match status" value="1"/>
</dbReference>
<evidence type="ECO:0000313" key="2">
    <source>
        <dbReference type="Proteomes" id="UP000325161"/>
    </source>
</evidence>
<protein>
    <submittedName>
        <fullName evidence="1">SGNH/GDSL hydrolase family protein</fullName>
    </submittedName>
</protein>
<dbReference type="Gene3D" id="3.40.50.1110">
    <property type="entry name" value="SGNH hydrolase"/>
    <property type="match status" value="1"/>
</dbReference>
<name>A0A5C0AY50_9BURK</name>
<reference evidence="1 2" key="1">
    <citation type="submission" date="2019-08" db="EMBL/GenBank/DDBJ databases">
        <title>Amphibian skin-associated Pigmentiphaga: genome sequence and occurrence across geography and hosts.</title>
        <authorList>
            <person name="Bletz M.C."/>
            <person name="Bunk B."/>
            <person name="Sproeer C."/>
            <person name="Biwer P."/>
            <person name="Reiter S."/>
            <person name="Rabemananjara F.C.E."/>
            <person name="Schulz S."/>
            <person name="Overmann J."/>
            <person name="Vences M."/>
        </authorList>
    </citation>
    <scope>NUCLEOTIDE SEQUENCE [LARGE SCALE GENOMIC DNA]</scope>
    <source>
        <strain evidence="1 2">Mada1488</strain>
    </source>
</reference>
<keyword evidence="2" id="KW-1185">Reference proteome</keyword>
<sequence length="218" mass="22882">MSTSLFAASVLIIGGSHLATPNYLISSLHDALQAKGATVHTLGVCGTTPSDWLKETAGTCGGAERVGKTTPTVLGAKAVTQPIGQLISKDKPALVVVVIGDNIAGYGNPGFPKAWAWQQVSSLTKAIAATNTPCVWIGPTWGNEGGHYNRTFPRVQMVSKFLETGVAPCRYIDSLKLSKQGEWPTTDGQHLTATGYRHWGEALAKEISAVPASGKAVQ</sequence>
<dbReference type="GO" id="GO:0016788">
    <property type="term" value="F:hydrolase activity, acting on ester bonds"/>
    <property type="evidence" value="ECO:0007669"/>
    <property type="project" value="UniProtKB-ARBA"/>
</dbReference>
<accession>A0A5C0AY50</accession>
<dbReference type="KEGG" id="pacr:FXN63_17360"/>
<gene>
    <name evidence="1" type="ORF">FXN63_17360</name>
</gene>
<dbReference type="InterPro" id="IPR036514">
    <property type="entry name" value="SGNH_hydro_sf"/>
</dbReference>
<dbReference type="EMBL" id="CP043046">
    <property type="protein sequence ID" value="QEI07412.1"/>
    <property type="molecule type" value="Genomic_DNA"/>
</dbReference>
<evidence type="ECO:0000313" key="1">
    <source>
        <dbReference type="EMBL" id="QEI07412.1"/>
    </source>
</evidence>
<keyword evidence="1" id="KW-0378">Hydrolase</keyword>
<organism evidence="1 2">
    <name type="scientific">Pigmentiphaga aceris</name>
    <dbReference type="NCBI Taxonomy" id="1940612"/>
    <lineage>
        <taxon>Bacteria</taxon>
        <taxon>Pseudomonadati</taxon>
        <taxon>Pseudomonadota</taxon>
        <taxon>Betaproteobacteria</taxon>
        <taxon>Burkholderiales</taxon>
        <taxon>Alcaligenaceae</taxon>
        <taxon>Pigmentiphaga</taxon>
    </lineage>
</organism>
<proteinExistence type="predicted"/>
<dbReference type="SUPFAM" id="SSF52266">
    <property type="entry name" value="SGNH hydrolase"/>
    <property type="match status" value="1"/>
</dbReference>
<dbReference type="AlphaFoldDB" id="A0A5C0AY50"/>
<dbReference type="RefSeq" id="WP_148816459.1">
    <property type="nucleotide sequence ID" value="NZ_CP043046.1"/>
</dbReference>
<dbReference type="Proteomes" id="UP000325161">
    <property type="component" value="Chromosome"/>
</dbReference>
<dbReference type="OrthoDB" id="8717310at2"/>